<protein>
    <submittedName>
        <fullName evidence="1">Uncharacterized protein</fullName>
    </submittedName>
</protein>
<dbReference type="Proteomes" id="UP000886757">
    <property type="component" value="Unassembled WGS sequence"/>
</dbReference>
<comment type="caution">
    <text evidence="1">The sequence shown here is derived from an EMBL/GenBank/DDBJ whole genome shotgun (WGS) entry which is preliminary data.</text>
</comment>
<reference evidence="1" key="1">
    <citation type="submission" date="2020-10" db="EMBL/GenBank/DDBJ databases">
        <authorList>
            <person name="Gilroy R."/>
        </authorList>
    </citation>
    <scope>NUCLEOTIDE SEQUENCE</scope>
    <source>
        <strain evidence="1">ChiSjej4B22-8148</strain>
    </source>
</reference>
<accession>A0A9D1AEE6</accession>
<dbReference type="EMBL" id="DVGK01000144">
    <property type="protein sequence ID" value="HIR14738.1"/>
    <property type="molecule type" value="Genomic_DNA"/>
</dbReference>
<gene>
    <name evidence="1" type="ORF">IAB31_12540</name>
</gene>
<dbReference type="AlphaFoldDB" id="A0A9D1AEE6"/>
<evidence type="ECO:0000313" key="1">
    <source>
        <dbReference type="EMBL" id="HIR14738.1"/>
    </source>
</evidence>
<organism evidence="1 2">
    <name type="scientific">Candidatus Choladousia intestinavium</name>
    <dbReference type="NCBI Taxonomy" id="2840727"/>
    <lineage>
        <taxon>Bacteria</taxon>
        <taxon>Bacillati</taxon>
        <taxon>Bacillota</taxon>
        <taxon>Clostridia</taxon>
        <taxon>Lachnospirales</taxon>
        <taxon>Lachnospiraceae</taxon>
        <taxon>Lachnospiraceae incertae sedis</taxon>
        <taxon>Candidatus Choladousia</taxon>
    </lineage>
</organism>
<proteinExistence type="predicted"/>
<reference evidence="1" key="2">
    <citation type="journal article" date="2021" name="PeerJ">
        <title>Extensive microbial diversity within the chicken gut microbiome revealed by metagenomics and culture.</title>
        <authorList>
            <person name="Gilroy R."/>
            <person name="Ravi A."/>
            <person name="Getino M."/>
            <person name="Pursley I."/>
            <person name="Horton D.L."/>
            <person name="Alikhan N.F."/>
            <person name="Baker D."/>
            <person name="Gharbi K."/>
            <person name="Hall N."/>
            <person name="Watson M."/>
            <person name="Adriaenssens E.M."/>
            <person name="Foster-Nyarko E."/>
            <person name="Jarju S."/>
            <person name="Secka A."/>
            <person name="Antonio M."/>
            <person name="Oren A."/>
            <person name="Chaudhuri R.R."/>
            <person name="La Ragione R."/>
            <person name="Hildebrand F."/>
            <person name="Pallen M.J."/>
        </authorList>
    </citation>
    <scope>NUCLEOTIDE SEQUENCE</scope>
    <source>
        <strain evidence="1">ChiSjej4B22-8148</strain>
    </source>
</reference>
<name>A0A9D1AEE6_9FIRM</name>
<evidence type="ECO:0000313" key="2">
    <source>
        <dbReference type="Proteomes" id="UP000886757"/>
    </source>
</evidence>
<sequence length="104" mass="12375">MSFTREEMKNLQSGNFLPEFMRPVLTELEAAYRSRRKYKSSWDAVFSDEITEPMDELKNLLNREQNKTGQICFRLMEESIFQIDADLWLNTLALLLYKNENSKN</sequence>